<feature type="transmembrane region" description="Helical" evidence="1">
    <location>
        <begin position="151"/>
        <end position="171"/>
    </location>
</feature>
<dbReference type="Pfam" id="PF01841">
    <property type="entry name" value="Transglut_core"/>
    <property type="match status" value="1"/>
</dbReference>
<feature type="transmembrane region" description="Helical" evidence="1">
    <location>
        <begin position="76"/>
        <end position="94"/>
    </location>
</feature>
<feature type="domain" description="Transglutaminase-like" evidence="2">
    <location>
        <begin position="437"/>
        <end position="508"/>
    </location>
</feature>
<dbReference type="Gene3D" id="3.10.620.30">
    <property type="match status" value="1"/>
</dbReference>
<accession>A0ABU9CBA0</accession>
<keyword evidence="1" id="KW-1133">Transmembrane helix</keyword>
<organism evidence="3 4">
    <name type="scientific">Pseudaquabacterium inlustre</name>
    <dbReference type="NCBI Taxonomy" id="2984192"/>
    <lineage>
        <taxon>Bacteria</taxon>
        <taxon>Pseudomonadati</taxon>
        <taxon>Pseudomonadota</taxon>
        <taxon>Betaproteobacteria</taxon>
        <taxon>Burkholderiales</taxon>
        <taxon>Sphaerotilaceae</taxon>
        <taxon>Pseudaquabacterium</taxon>
    </lineage>
</organism>
<comment type="caution">
    <text evidence="3">The sequence shown here is derived from an EMBL/GenBank/DDBJ whole genome shotgun (WGS) entry which is preliminary data.</text>
</comment>
<dbReference type="Pfam" id="PF11992">
    <property type="entry name" value="TgpA_N"/>
    <property type="match status" value="1"/>
</dbReference>
<evidence type="ECO:0000256" key="1">
    <source>
        <dbReference type="SAM" id="Phobius"/>
    </source>
</evidence>
<sequence>MSAPTPTPADATAPLRPGRWQPWRQWPRDTRDTLFQLLLIGWITLPHLGHLPLWCGALTALVLLWRAQIALRGASLPGRWTVVVVLGVAVALTLLTERTLLGREAGVTLLVVLLALKTLELRARRDAMVLFFLGFFLVLTNALYSQSLLTALAMLVATWGLLTALVLAHMPVGRPPLARAGRVALRSALLGLPVMAVVFVLFPRLGPLWGLPHDSVGRTGLSGSLRLGGVSELANDDSIAFRVRFDAPGGQAPALRADDLYFRGPVLSRFDGLEWSASVFATTRNPQRMPDLQVSGPPLGYELVLEPIRLPLLPLLEATPQRAGSAPVLPDWTVWQGTDLQWRTDRLVTERLRLRAEAHTRFQHGLAIDGAELDALRRLPEGYNPRVLAWARGVREQLAGADPRTLATAVMAQVRQGGYAYTLAPPPYGRDAIDEFWFDGKEGFCEHYATAFVTVMRAMGVPARVVTGYQGAEPPDADGWRIVRQSHAHAWAEYWQAGSGWLRADPTAAVAPERVRASRALPPRPGLVAGALRTMNPALADRLRRAWENLDNRWTLWVMGWSRTRQFDLLQHLGVPQPDTADLARALVLLLAGAASVGALWAWRDRHRQDPRQRLHGAVLHALQRAGVAARPHQPLRQLAAAVRARHDGPAAEAVAQALLTLEQLRYAPGPGPGLGPRPHGALRADERRAWRALRAAAARLPACAAPAQAVPSALATHVDHPATPVGDAPPPSRS</sequence>
<protein>
    <submittedName>
        <fullName evidence="3">DUF3488 and transglutaminase-like domain-containing protein</fullName>
    </submittedName>
</protein>
<dbReference type="InterPro" id="IPR052901">
    <property type="entry name" value="Bact_TGase-like"/>
</dbReference>
<feature type="transmembrane region" description="Helical" evidence="1">
    <location>
        <begin position="128"/>
        <end position="145"/>
    </location>
</feature>
<dbReference type="InterPro" id="IPR002931">
    <property type="entry name" value="Transglutaminase-like"/>
</dbReference>
<evidence type="ECO:0000259" key="2">
    <source>
        <dbReference type="SMART" id="SM00460"/>
    </source>
</evidence>
<dbReference type="PANTHER" id="PTHR42736:SF1">
    <property type="entry name" value="PROTEIN-GLUTAMINE GAMMA-GLUTAMYLTRANSFERASE"/>
    <property type="match status" value="1"/>
</dbReference>
<dbReference type="SMART" id="SM00460">
    <property type="entry name" value="TGc"/>
    <property type="match status" value="1"/>
</dbReference>
<feature type="transmembrane region" description="Helical" evidence="1">
    <location>
        <begin position="34"/>
        <end position="64"/>
    </location>
</feature>
<keyword evidence="1" id="KW-0472">Membrane</keyword>
<dbReference type="InterPro" id="IPR021878">
    <property type="entry name" value="TgpA_N"/>
</dbReference>
<dbReference type="InterPro" id="IPR038765">
    <property type="entry name" value="Papain-like_cys_pep_sf"/>
</dbReference>
<evidence type="ECO:0000313" key="3">
    <source>
        <dbReference type="EMBL" id="MEK8049153.1"/>
    </source>
</evidence>
<evidence type="ECO:0000313" key="4">
    <source>
        <dbReference type="Proteomes" id="UP001365405"/>
    </source>
</evidence>
<dbReference type="SUPFAM" id="SSF54001">
    <property type="entry name" value="Cysteine proteinases"/>
    <property type="match status" value="1"/>
</dbReference>
<dbReference type="PANTHER" id="PTHR42736">
    <property type="entry name" value="PROTEIN-GLUTAMINE GAMMA-GLUTAMYLTRANSFERASE"/>
    <property type="match status" value="1"/>
</dbReference>
<feature type="transmembrane region" description="Helical" evidence="1">
    <location>
        <begin position="100"/>
        <end position="116"/>
    </location>
</feature>
<proteinExistence type="predicted"/>
<reference evidence="3 4" key="1">
    <citation type="submission" date="2024-04" db="EMBL/GenBank/DDBJ databases">
        <title>Novel species of the genus Ideonella isolated from streams.</title>
        <authorList>
            <person name="Lu H."/>
        </authorList>
    </citation>
    <scope>NUCLEOTIDE SEQUENCE [LARGE SCALE GENOMIC DNA]</scope>
    <source>
        <strain evidence="3 4">DXS22W</strain>
    </source>
</reference>
<name>A0ABU9CBA0_9BURK</name>
<keyword evidence="1" id="KW-0812">Transmembrane</keyword>
<dbReference type="Proteomes" id="UP001365405">
    <property type="component" value="Unassembled WGS sequence"/>
</dbReference>
<dbReference type="EMBL" id="JBBUTH010000001">
    <property type="protein sequence ID" value="MEK8049153.1"/>
    <property type="molecule type" value="Genomic_DNA"/>
</dbReference>
<dbReference type="RefSeq" id="WP_341408824.1">
    <property type="nucleotide sequence ID" value="NZ_JBBUTH010000001.1"/>
</dbReference>
<feature type="transmembrane region" description="Helical" evidence="1">
    <location>
        <begin position="183"/>
        <end position="202"/>
    </location>
</feature>
<keyword evidence="4" id="KW-1185">Reference proteome</keyword>
<gene>
    <name evidence="3" type="ORF">AACH10_02775</name>
</gene>